<gene>
    <name evidence="1" type="ORF">CDL15_Pgr022199</name>
</gene>
<reference evidence="2" key="1">
    <citation type="journal article" date="2017" name="Plant J.">
        <title>The pomegranate (Punica granatum L.) genome and the genomics of punicalagin biosynthesis.</title>
        <authorList>
            <person name="Qin G."/>
            <person name="Xu C."/>
            <person name="Ming R."/>
            <person name="Tang H."/>
            <person name="Guyot R."/>
            <person name="Kramer E.M."/>
            <person name="Hu Y."/>
            <person name="Yi X."/>
            <person name="Qi Y."/>
            <person name="Xu X."/>
            <person name="Gao Z."/>
            <person name="Pan H."/>
            <person name="Jian J."/>
            <person name="Tian Y."/>
            <person name="Yue Z."/>
            <person name="Xu Y."/>
        </authorList>
    </citation>
    <scope>NUCLEOTIDE SEQUENCE [LARGE SCALE GENOMIC DNA]</scope>
    <source>
        <strain evidence="2">cv. Dabenzi</strain>
    </source>
</reference>
<sequence length="72" mass="8221">MYEEKRRGSSRGSRKTRIEGYGWVTRMWAAAAVRGKMGLHASSGHGTVQGRVRWTPKRRIYTTMGRPERAKA</sequence>
<dbReference type="Proteomes" id="UP000197138">
    <property type="component" value="Unassembled WGS sequence"/>
</dbReference>
<proteinExistence type="predicted"/>
<name>A0A218Y498_PUNGR</name>
<evidence type="ECO:0000313" key="1">
    <source>
        <dbReference type="EMBL" id="OWM91651.1"/>
    </source>
</evidence>
<dbReference type="EMBL" id="MTKT01000017">
    <property type="protein sequence ID" value="OWM91651.1"/>
    <property type="molecule type" value="Genomic_DNA"/>
</dbReference>
<evidence type="ECO:0000313" key="2">
    <source>
        <dbReference type="Proteomes" id="UP000197138"/>
    </source>
</evidence>
<accession>A0A218Y498</accession>
<comment type="caution">
    <text evidence="1">The sequence shown here is derived from an EMBL/GenBank/DDBJ whole genome shotgun (WGS) entry which is preliminary data.</text>
</comment>
<dbReference type="AlphaFoldDB" id="A0A218Y498"/>
<organism evidence="1 2">
    <name type="scientific">Punica granatum</name>
    <name type="common">Pomegranate</name>
    <dbReference type="NCBI Taxonomy" id="22663"/>
    <lineage>
        <taxon>Eukaryota</taxon>
        <taxon>Viridiplantae</taxon>
        <taxon>Streptophyta</taxon>
        <taxon>Embryophyta</taxon>
        <taxon>Tracheophyta</taxon>
        <taxon>Spermatophyta</taxon>
        <taxon>Magnoliopsida</taxon>
        <taxon>eudicotyledons</taxon>
        <taxon>Gunneridae</taxon>
        <taxon>Pentapetalae</taxon>
        <taxon>rosids</taxon>
        <taxon>malvids</taxon>
        <taxon>Myrtales</taxon>
        <taxon>Lythraceae</taxon>
        <taxon>Punica</taxon>
    </lineage>
</organism>
<protein>
    <submittedName>
        <fullName evidence="1">Uncharacterized protein</fullName>
    </submittedName>
</protein>